<protein>
    <submittedName>
        <fullName evidence="1">TerB family tellurite resistance protein</fullName>
    </submittedName>
</protein>
<organism evidence="1 2">
    <name type="scientific">Aquimarina algicola</name>
    <dbReference type="NCBI Taxonomy" id="2589995"/>
    <lineage>
        <taxon>Bacteria</taxon>
        <taxon>Pseudomonadati</taxon>
        <taxon>Bacteroidota</taxon>
        <taxon>Flavobacteriia</taxon>
        <taxon>Flavobacteriales</taxon>
        <taxon>Flavobacteriaceae</taxon>
        <taxon>Aquimarina</taxon>
    </lineage>
</organism>
<dbReference type="SUPFAM" id="SSF158682">
    <property type="entry name" value="TerB-like"/>
    <property type="match status" value="1"/>
</dbReference>
<dbReference type="Gene3D" id="1.10.3680.10">
    <property type="entry name" value="TerB-like"/>
    <property type="match status" value="1"/>
</dbReference>
<dbReference type="Proteomes" id="UP000315540">
    <property type="component" value="Unassembled WGS sequence"/>
</dbReference>
<gene>
    <name evidence="1" type="ORF">FHK87_18980</name>
</gene>
<reference evidence="1 2" key="1">
    <citation type="submission" date="2019-06" db="EMBL/GenBank/DDBJ databases">
        <authorList>
            <person name="Meng X."/>
        </authorList>
    </citation>
    <scope>NUCLEOTIDE SEQUENCE [LARGE SCALE GENOMIC DNA]</scope>
    <source>
        <strain evidence="1 2">M625</strain>
    </source>
</reference>
<dbReference type="OrthoDB" id="1120295at2"/>
<comment type="caution">
    <text evidence="1">The sequence shown here is derived from an EMBL/GenBank/DDBJ whole genome shotgun (WGS) entry which is preliminary data.</text>
</comment>
<proteinExistence type="predicted"/>
<evidence type="ECO:0000313" key="1">
    <source>
        <dbReference type="EMBL" id="TPN84047.1"/>
    </source>
</evidence>
<dbReference type="InterPro" id="IPR029024">
    <property type="entry name" value="TerB-like"/>
</dbReference>
<accession>A0A504IZS8</accession>
<evidence type="ECO:0000313" key="2">
    <source>
        <dbReference type="Proteomes" id="UP000315540"/>
    </source>
</evidence>
<name>A0A504IZS8_9FLAO</name>
<dbReference type="CDD" id="cd07177">
    <property type="entry name" value="terB_like"/>
    <property type="match status" value="1"/>
</dbReference>
<dbReference type="RefSeq" id="WP_140595355.1">
    <property type="nucleotide sequence ID" value="NZ_VFWZ01000006.1"/>
</dbReference>
<keyword evidence="2" id="KW-1185">Reference proteome</keyword>
<dbReference type="AlphaFoldDB" id="A0A504IZS8"/>
<sequence>MVSRDRLYQTFGELLYVLAMSDGIIQKKEIETLEEILKGHPKGDEIKWSFDYENQQQNDIETLYKKVIEVFSDNGPDEEYEFFLYALSKMAKASDSVVREEKMIIQNLSQELLKRFKNDIEKIKEKYN</sequence>
<dbReference type="EMBL" id="VFWZ01000006">
    <property type="protein sequence ID" value="TPN84047.1"/>
    <property type="molecule type" value="Genomic_DNA"/>
</dbReference>